<dbReference type="PANTHER" id="PTHR43364">
    <property type="entry name" value="NADH-SPECIFIC METHYLGLYOXAL REDUCTASE-RELATED"/>
    <property type="match status" value="1"/>
</dbReference>
<dbReference type="InterPro" id="IPR023210">
    <property type="entry name" value="NADP_OxRdtase_dom"/>
</dbReference>
<organism evidence="2 3">
    <name type="scientific">Crenobacter oryzisoli</name>
    <dbReference type="NCBI Taxonomy" id="3056844"/>
    <lineage>
        <taxon>Bacteria</taxon>
        <taxon>Pseudomonadati</taxon>
        <taxon>Pseudomonadota</taxon>
        <taxon>Betaproteobacteria</taxon>
        <taxon>Neisseriales</taxon>
        <taxon>Neisseriaceae</taxon>
        <taxon>Crenobacter</taxon>
    </lineage>
</organism>
<feature type="domain" description="NADP-dependent oxidoreductase" evidence="1">
    <location>
        <begin position="19"/>
        <end position="295"/>
    </location>
</feature>
<dbReference type="Gene3D" id="3.20.20.100">
    <property type="entry name" value="NADP-dependent oxidoreductase domain"/>
    <property type="match status" value="1"/>
</dbReference>
<gene>
    <name evidence="2" type="ORF">QU481_16600</name>
</gene>
<dbReference type="RefSeq" id="WP_289831144.1">
    <property type="nucleotide sequence ID" value="NZ_JAUEDK010000034.1"/>
</dbReference>
<protein>
    <submittedName>
        <fullName evidence="2">Aldo/keto reductase</fullName>
    </submittedName>
</protein>
<name>A0ABT7XRR8_9NEIS</name>
<keyword evidence="3" id="KW-1185">Reference proteome</keyword>
<dbReference type="InterPro" id="IPR036812">
    <property type="entry name" value="NAD(P)_OxRdtase_dom_sf"/>
</dbReference>
<accession>A0ABT7XRR8</accession>
<dbReference type="Proteomes" id="UP001168540">
    <property type="component" value="Unassembled WGS sequence"/>
</dbReference>
<evidence type="ECO:0000313" key="2">
    <source>
        <dbReference type="EMBL" id="MDN0076489.1"/>
    </source>
</evidence>
<dbReference type="Pfam" id="PF00248">
    <property type="entry name" value="Aldo_ket_red"/>
    <property type="match status" value="1"/>
</dbReference>
<sequence>MDTLLTPTSPSAGGPCLSPIIAGTWRMAEWNMDVAARIRWIEECFELGVSSFDHADIYGDYRVESLFGEALATAPGLRDRMQLVTKCGIKLVSGNRPEHTIKSYDTSRAHVIASVDHSLKALHTDHIDLLLIHRPDALMDPQELAGTFDALRRAGKVRHFGVSNHRPSQFKLLHGRYPLTTNQIELSPLHLDALHDGTLDQCLDLGVRPMVWSPLAGGRLFTESNVQSVRVRTVLAALAHKYGVSVTTLAYAWILRHPSAPWPITGSGRIEAIRDAVAALMVRLDAEDWYRIREAGAGKEVP</sequence>
<reference evidence="2" key="1">
    <citation type="submission" date="2023-06" db="EMBL/GenBank/DDBJ databases">
        <authorList>
            <person name="Zhang S."/>
        </authorList>
    </citation>
    <scope>NUCLEOTIDE SEQUENCE</scope>
    <source>
        <strain evidence="2">SG2303</strain>
    </source>
</reference>
<dbReference type="PANTHER" id="PTHR43364:SF1">
    <property type="entry name" value="OXIDOREDUCTASE YDHF"/>
    <property type="match status" value="1"/>
</dbReference>
<dbReference type="EMBL" id="JAUEDK010000034">
    <property type="protein sequence ID" value="MDN0076489.1"/>
    <property type="molecule type" value="Genomic_DNA"/>
</dbReference>
<evidence type="ECO:0000313" key="3">
    <source>
        <dbReference type="Proteomes" id="UP001168540"/>
    </source>
</evidence>
<dbReference type="InterPro" id="IPR050523">
    <property type="entry name" value="AKR_Detox_Biosynth"/>
</dbReference>
<comment type="caution">
    <text evidence="2">The sequence shown here is derived from an EMBL/GenBank/DDBJ whole genome shotgun (WGS) entry which is preliminary data.</text>
</comment>
<proteinExistence type="predicted"/>
<evidence type="ECO:0000259" key="1">
    <source>
        <dbReference type="Pfam" id="PF00248"/>
    </source>
</evidence>
<dbReference type="SUPFAM" id="SSF51430">
    <property type="entry name" value="NAD(P)-linked oxidoreductase"/>
    <property type="match status" value="1"/>
</dbReference>
<dbReference type="CDD" id="cd19092">
    <property type="entry name" value="AKR_BsYcsN_EcYdhF-like"/>
    <property type="match status" value="1"/>
</dbReference>